<name>A0A0M2NKF9_9FIRM</name>
<keyword evidence="1 3" id="KW-0378">Hydrolase</keyword>
<organism evidence="3 4">
    <name type="scientific">Christensenella hongkongensis</name>
    <dbReference type="NCBI Taxonomy" id="270498"/>
    <lineage>
        <taxon>Bacteria</taxon>
        <taxon>Bacillati</taxon>
        <taxon>Bacillota</taxon>
        <taxon>Clostridia</taxon>
        <taxon>Christensenellales</taxon>
        <taxon>Christensenellaceae</taxon>
        <taxon>Christensenella</taxon>
    </lineage>
</organism>
<evidence type="ECO:0000256" key="1">
    <source>
        <dbReference type="ARBA" id="ARBA00022801"/>
    </source>
</evidence>
<reference evidence="3 4" key="1">
    <citation type="submission" date="2015-04" db="EMBL/GenBank/DDBJ databases">
        <title>Draft genome sequence of bacteremic isolate Catabacter hongkongensis type strain HKU16T.</title>
        <authorList>
            <person name="Lau S.K."/>
            <person name="Teng J.L."/>
            <person name="Huang Y."/>
            <person name="Curreem S.O."/>
            <person name="Tsui S.K."/>
            <person name="Woo P.C."/>
        </authorList>
    </citation>
    <scope>NUCLEOTIDE SEQUENCE [LARGE SCALE GENOMIC DNA]</scope>
    <source>
        <strain evidence="3 4">HKU16</strain>
    </source>
</reference>
<dbReference type="RefSeq" id="WP_046443228.1">
    <property type="nucleotide sequence ID" value="NZ_LAYJ01000088.1"/>
</dbReference>
<dbReference type="Pfam" id="PF01546">
    <property type="entry name" value="Peptidase_M20"/>
    <property type="match status" value="1"/>
</dbReference>
<protein>
    <submittedName>
        <fullName evidence="3">Acetylornithine deacetylase</fullName>
        <ecNumber evidence="3">3.5.1.16</ecNumber>
    </submittedName>
</protein>
<gene>
    <name evidence="3" type="ORF">CHK_1324</name>
</gene>
<accession>A0A0M2NKF9</accession>
<evidence type="ECO:0000313" key="3">
    <source>
        <dbReference type="EMBL" id="KKI50937.1"/>
    </source>
</evidence>
<comment type="caution">
    <text evidence="3">The sequence shown here is derived from an EMBL/GenBank/DDBJ whole genome shotgun (WGS) entry which is preliminary data.</text>
</comment>
<dbReference type="Gene3D" id="3.40.630.10">
    <property type="entry name" value="Zn peptidases"/>
    <property type="match status" value="1"/>
</dbReference>
<dbReference type="Gene3D" id="3.30.70.360">
    <property type="match status" value="1"/>
</dbReference>
<dbReference type="EC" id="3.5.1.16" evidence="3"/>
<evidence type="ECO:0000256" key="2">
    <source>
        <dbReference type="ARBA" id="ARBA00022833"/>
    </source>
</evidence>
<dbReference type="PANTHER" id="PTHR43808:SF25">
    <property type="entry name" value="PEPTIDASE M20 DIMERISATION DOMAIN-CONTAINING PROTEIN"/>
    <property type="match status" value="1"/>
</dbReference>
<dbReference type="OrthoDB" id="9815360at2"/>
<dbReference type="InterPro" id="IPR050072">
    <property type="entry name" value="Peptidase_M20A"/>
</dbReference>
<sequence length="412" mass="45794">MDKKSYDTQLVRLTQSLVNIETENRPPDGHEKEGQEYVKRYLLGLGMEVTELSPPEVPGFEQNEAFLHDRNYEGRSNVIGIWKGSGGGRSLLLTGHMDVAPKEPMNWTVCEPYESVVKEGRIYGRGSADMKAGLACALTALRELRESGFVPKGDILFESVVDEECAGASGTLASRMMGHNADYGIILEPTGLAICPACVGSLLFRLTVKGIAGMPYTGEEISNTVYDMNDLITVLREYDRERMKILEKPELWKETPQDPQLVVTKLKAGDITPGGQLSAPIDAWIEIVIQTYPNETEREATDYFLDYINSHYKKPEILEIRQVYHYCKAAQSEDSLALPLLAEKAARYTGKAKVCGAMFSCDLFALKEYGNMPAAVFGPAGEKLHGPDEWVDIESMTIVKNTLIDFIKEWCG</sequence>
<dbReference type="STRING" id="270498.CHK_1324"/>
<dbReference type="Proteomes" id="UP000034076">
    <property type="component" value="Unassembled WGS sequence"/>
</dbReference>
<keyword evidence="2" id="KW-0862">Zinc</keyword>
<dbReference type="SUPFAM" id="SSF53187">
    <property type="entry name" value="Zn-dependent exopeptidases"/>
    <property type="match status" value="1"/>
</dbReference>
<keyword evidence="4" id="KW-1185">Reference proteome</keyword>
<dbReference type="InterPro" id="IPR001261">
    <property type="entry name" value="ArgE/DapE_CS"/>
</dbReference>
<proteinExistence type="predicted"/>
<evidence type="ECO:0000313" key="4">
    <source>
        <dbReference type="Proteomes" id="UP000034076"/>
    </source>
</evidence>
<dbReference type="InterPro" id="IPR002933">
    <property type="entry name" value="Peptidase_M20"/>
</dbReference>
<dbReference type="AlphaFoldDB" id="A0A0M2NKF9"/>
<dbReference type="PANTHER" id="PTHR43808">
    <property type="entry name" value="ACETYLORNITHINE DEACETYLASE"/>
    <property type="match status" value="1"/>
</dbReference>
<dbReference type="GO" id="GO:0008777">
    <property type="term" value="F:acetylornithine deacetylase activity"/>
    <property type="evidence" value="ECO:0007669"/>
    <property type="project" value="UniProtKB-EC"/>
</dbReference>
<dbReference type="PROSITE" id="PS00758">
    <property type="entry name" value="ARGE_DAPE_CPG2_1"/>
    <property type="match status" value="1"/>
</dbReference>
<dbReference type="EMBL" id="LAYJ01000088">
    <property type="protein sequence ID" value="KKI50937.1"/>
    <property type="molecule type" value="Genomic_DNA"/>
</dbReference>